<protein>
    <submittedName>
        <fullName evidence="2">Uncharacterized protein</fullName>
    </submittedName>
</protein>
<sequence length="124" mass="13845">MGLFDDTIGAVFVSSTISAVLYGVTLMQSLTYFQSFPEDRKAIKYMVAALVMLDTIHMIFATHSIYVYVITNFANIEALIEIPWSISALIIATDIQDRGRKGSGFKKTPSPTEGLFKPRQLIYI</sequence>
<dbReference type="AlphaFoldDB" id="A0A0H2RUK4"/>
<dbReference type="Proteomes" id="UP000053477">
    <property type="component" value="Unassembled WGS sequence"/>
</dbReference>
<reference evidence="2 3" key="1">
    <citation type="submission" date="2015-04" db="EMBL/GenBank/DDBJ databases">
        <title>Complete genome sequence of Schizopora paradoxa KUC8140, a cosmopolitan wood degrader in East Asia.</title>
        <authorList>
            <consortium name="DOE Joint Genome Institute"/>
            <person name="Min B."/>
            <person name="Park H."/>
            <person name="Jang Y."/>
            <person name="Kim J.-J."/>
            <person name="Kim K.H."/>
            <person name="Pangilinan J."/>
            <person name="Lipzen A."/>
            <person name="Riley R."/>
            <person name="Grigoriev I.V."/>
            <person name="Spatafora J.W."/>
            <person name="Choi I.-G."/>
        </authorList>
    </citation>
    <scope>NUCLEOTIDE SEQUENCE [LARGE SCALE GENOMIC DNA]</scope>
    <source>
        <strain evidence="2 3">KUC8140</strain>
    </source>
</reference>
<dbReference type="STRING" id="27342.A0A0H2RUK4"/>
<organism evidence="2 3">
    <name type="scientific">Schizopora paradoxa</name>
    <dbReference type="NCBI Taxonomy" id="27342"/>
    <lineage>
        <taxon>Eukaryota</taxon>
        <taxon>Fungi</taxon>
        <taxon>Dikarya</taxon>
        <taxon>Basidiomycota</taxon>
        <taxon>Agaricomycotina</taxon>
        <taxon>Agaricomycetes</taxon>
        <taxon>Hymenochaetales</taxon>
        <taxon>Schizoporaceae</taxon>
        <taxon>Schizopora</taxon>
    </lineage>
</organism>
<gene>
    <name evidence="2" type="ORF">SCHPADRAFT_378521</name>
</gene>
<feature type="transmembrane region" description="Helical" evidence="1">
    <location>
        <begin position="12"/>
        <end position="33"/>
    </location>
</feature>
<dbReference type="InParanoid" id="A0A0H2RUK4"/>
<accession>A0A0H2RUK4</accession>
<keyword evidence="1" id="KW-0472">Membrane</keyword>
<name>A0A0H2RUK4_9AGAM</name>
<dbReference type="OrthoDB" id="2535105at2759"/>
<evidence type="ECO:0000313" key="2">
    <source>
        <dbReference type="EMBL" id="KLO13128.1"/>
    </source>
</evidence>
<evidence type="ECO:0000256" key="1">
    <source>
        <dbReference type="SAM" id="Phobius"/>
    </source>
</evidence>
<keyword evidence="1" id="KW-1133">Transmembrane helix</keyword>
<keyword evidence="3" id="KW-1185">Reference proteome</keyword>
<dbReference type="PANTHER" id="PTHR40465:SF1">
    <property type="entry name" value="DUF6534 DOMAIN-CONTAINING PROTEIN"/>
    <property type="match status" value="1"/>
</dbReference>
<dbReference type="PANTHER" id="PTHR40465">
    <property type="entry name" value="CHROMOSOME 1, WHOLE GENOME SHOTGUN SEQUENCE"/>
    <property type="match status" value="1"/>
</dbReference>
<dbReference type="EMBL" id="KQ085964">
    <property type="protein sequence ID" value="KLO13128.1"/>
    <property type="molecule type" value="Genomic_DNA"/>
</dbReference>
<proteinExistence type="predicted"/>
<feature type="transmembrane region" description="Helical" evidence="1">
    <location>
        <begin position="45"/>
        <end position="67"/>
    </location>
</feature>
<evidence type="ECO:0000313" key="3">
    <source>
        <dbReference type="Proteomes" id="UP000053477"/>
    </source>
</evidence>
<keyword evidence="1" id="KW-0812">Transmembrane</keyword>